<comment type="caution">
    <text evidence="3">The sequence shown here is derived from an EMBL/GenBank/DDBJ whole genome shotgun (WGS) entry which is preliminary data.</text>
</comment>
<dbReference type="Proteomes" id="UP000320653">
    <property type="component" value="Unassembled WGS sequence"/>
</dbReference>
<proteinExistence type="predicted"/>
<keyword evidence="4" id="KW-1185">Reference proteome</keyword>
<evidence type="ECO:0000313" key="4">
    <source>
        <dbReference type="Proteomes" id="UP000320653"/>
    </source>
</evidence>
<dbReference type="Gene3D" id="3.50.50.60">
    <property type="entry name" value="FAD/NAD(P)-binding domain"/>
    <property type="match status" value="1"/>
</dbReference>
<dbReference type="PRINTS" id="PR00420">
    <property type="entry name" value="RNGMNOXGNASE"/>
</dbReference>
<dbReference type="SUPFAM" id="SSF51905">
    <property type="entry name" value="FAD/NAD(P)-binding domain"/>
    <property type="match status" value="1"/>
</dbReference>
<dbReference type="PANTHER" id="PTHR43476:SF5">
    <property type="entry name" value="FAD-DEPENDENT MONOOXYGENASE"/>
    <property type="match status" value="1"/>
</dbReference>
<dbReference type="Gene3D" id="3.30.70.2450">
    <property type="match status" value="1"/>
</dbReference>
<dbReference type="GO" id="GO:0071949">
    <property type="term" value="F:FAD binding"/>
    <property type="evidence" value="ECO:0007669"/>
    <property type="project" value="InterPro"/>
</dbReference>
<dbReference type="GO" id="GO:0016491">
    <property type="term" value="F:oxidoreductase activity"/>
    <property type="evidence" value="ECO:0007669"/>
    <property type="project" value="UniProtKB-KW"/>
</dbReference>
<evidence type="ECO:0000259" key="2">
    <source>
        <dbReference type="Pfam" id="PF01494"/>
    </source>
</evidence>
<reference evidence="3 4" key="1">
    <citation type="submission" date="2019-06" db="EMBL/GenBank/DDBJ databases">
        <title>Sorghum-associated microbial communities from plants grown in Nebraska, USA.</title>
        <authorList>
            <person name="Schachtman D."/>
        </authorList>
    </citation>
    <scope>NUCLEOTIDE SEQUENCE [LARGE SCALE GENOMIC DNA]</scope>
    <source>
        <strain evidence="3 4">1225</strain>
    </source>
</reference>
<dbReference type="InterPro" id="IPR050631">
    <property type="entry name" value="PheA/TfdB_FAD_monoxygenase"/>
</dbReference>
<dbReference type="AlphaFoldDB" id="A0A561QGC8"/>
<dbReference type="PANTHER" id="PTHR43476">
    <property type="entry name" value="3-(3-HYDROXY-PHENYL)PROPIONATE/3-HYDROXYCINNAMIC ACID HYDROXYLASE"/>
    <property type="match status" value="1"/>
</dbReference>
<feature type="domain" description="FAD-binding" evidence="2">
    <location>
        <begin position="8"/>
        <end position="346"/>
    </location>
</feature>
<dbReference type="Pfam" id="PF01494">
    <property type="entry name" value="FAD_binding_3"/>
    <property type="match status" value="1"/>
</dbReference>
<accession>A0A561QGC8</accession>
<organism evidence="3 4">
    <name type="scientific">Neorhizobium alkalisoli</name>
    <dbReference type="NCBI Taxonomy" id="528178"/>
    <lineage>
        <taxon>Bacteria</taxon>
        <taxon>Pseudomonadati</taxon>
        <taxon>Pseudomonadota</taxon>
        <taxon>Alphaproteobacteria</taxon>
        <taxon>Hyphomicrobiales</taxon>
        <taxon>Rhizobiaceae</taxon>
        <taxon>Rhizobium/Agrobacterium group</taxon>
        <taxon>Neorhizobium</taxon>
    </lineage>
</organism>
<dbReference type="InterPro" id="IPR036188">
    <property type="entry name" value="FAD/NAD-bd_sf"/>
</dbReference>
<dbReference type="OrthoDB" id="9791689at2"/>
<sequence>MVEKNKFDCEVVICGGGPVGLCLSLLLTRAGFDVVVLEKEAAIEEDLRASTFHPPTLDMLETLGISEKLVAQGLVCPHWQIRLHPDGDRAVFDLSVLEKDTKHPFRLQCEQWKLSVALAYALTEEKKADRRFGTEVTGFEQDENGVTVLTRSAEGEEGTLRARFLVGADGARSIVRKTLGIEFGGLTYPETTLLVTTHFPFEEHLEGISNVSYCWKDDGNFSLLKVPGRWRVSIYPKEDLPIEDQLTPEAVERSLQEIVPRAETYEVIEKRPYRVHQRIVENYVHGRVLLVGDAAHLNSPSGGMGLNGGIHDAFELSAALSAILKGEADLDGLSLYDRRRRPIARDQILAQADANRARMRERSPERRREILAGLQKITGDREALHAHVLKSSMIEGLRMSASIV</sequence>
<gene>
    <name evidence="3" type="ORF">FHW37_10874</name>
</gene>
<evidence type="ECO:0000313" key="3">
    <source>
        <dbReference type="EMBL" id="TWF49404.1"/>
    </source>
</evidence>
<protein>
    <submittedName>
        <fullName evidence="3">3-(3-hydroxy-phenyl)propionate hydroxylase</fullName>
    </submittedName>
</protein>
<dbReference type="EMBL" id="VIWP01000008">
    <property type="protein sequence ID" value="TWF49404.1"/>
    <property type="molecule type" value="Genomic_DNA"/>
</dbReference>
<keyword evidence="1" id="KW-0560">Oxidoreductase</keyword>
<dbReference type="RefSeq" id="WP_145641413.1">
    <property type="nucleotide sequence ID" value="NZ_VIWP01000008.1"/>
</dbReference>
<name>A0A561QGC8_9HYPH</name>
<dbReference type="InterPro" id="IPR002938">
    <property type="entry name" value="FAD-bd"/>
</dbReference>
<evidence type="ECO:0000256" key="1">
    <source>
        <dbReference type="ARBA" id="ARBA00023002"/>
    </source>
</evidence>